<evidence type="ECO:0000256" key="1">
    <source>
        <dbReference type="SAM" id="Phobius"/>
    </source>
</evidence>
<dbReference type="OrthoDB" id="10373535at2759"/>
<dbReference type="Pfam" id="PF12420">
    <property type="entry name" value="DUF3671"/>
    <property type="match status" value="1"/>
</dbReference>
<organism evidence="2 3">
    <name type="scientific">Plasmodium vivax India VII</name>
    <dbReference type="NCBI Taxonomy" id="1077284"/>
    <lineage>
        <taxon>Eukaryota</taxon>
        <taxon>Sar</taxon>
        <taxon>Alveolata</taxon>
        <taxon>Apicomplexa</taxon>
        <taxon>Aconoidasida</taxon>
        <taxon>Haemosporida</taxon>
        <taxon>Plasmodiidae</taxon>
        <taxon>Plasmodium</taxon>
        <taxon>Plasmodium (Plasmodium)</taxon>
    </lineage>
</organism>
<feature type="transmembrane region" description="Helical" evidence="1">
    <location>
        <begin position="147"/>
        <end position="169"/>
    </location>
</feature>
<sequence length="219" mass="25972">MSHKNIQETVYTDIVRQKRLLRTNGNERGNIQIEFNKDAPDSVKNIKNQEQCSFKNNRKSPVAHKGDENKYREKEKCEMNNTNEFKPVYEHIENDTREKDKSSKNKNKNKPFLFKLFYAIDSYFEKIIFNGFSSIDKFRNNKSSNKFILAMIALTKISLVFAIPISFIIRNNYKIYLEIYYLNVSLLFIIYAIISFFIQIHFIAHFYLMLDISTNTLVT</sequence>
<dbReference type="InterPro" id="IPR022139">
    <property type="entry name" value="Fam-L/Fam-M-like_plasmodium"/>
</dbReference>
<keyword evidence="1" id="KW-0812">Transmembrane</keyword>
<keyword evidence="1" id="KW-0472">Membrane</keyword>
<keyword evidence="1" id="KW-1133">Transmembrane helix</keyword>
<proteinExistence type="predicted"/>
<feature type="transmembrane region" description="Helical" evidence="1">
    <location>
        <begin position="181"/>
        <end position="204"/>
    </location>
</feature>
<evidence type="ECO:0000313" key="3">
    <source>
        <dbReference type="Proteomes" id="UP000053562"/>
    </source>
</evidence>
<accession>A0A0J9S9J7</accession>
<dbReference type="Proteomes" id="UP000053562">
    <property type="component" value="Unassembled WGS sequence"/>
</dbReference>
<protein>
    <submittedName>
        <fullName evidence="2">Uncharacterized protein</fullName>
    </submittedName>
</protein>
<gene>
    <name evidence="2" type="ORF">PVIIG_06265</name>
</gene>
<name>A0A0J9S9J7_PLAVI</name>
<reference evidence="2 3" key="1">
    <citation type="submission" date="2011-08" db="EMBL/GenBank/DDBJ databases">
        <title>The Genome Sequence of Plasmodium vivax India VII.</title>
        <authorList>
            <consortium name="The Broad Institute Genome Sequencing Platform"/>
            <consortium name="The Broad Institute Genome Sequencing Center for Infectious Disease"/>
            <person name="Neafsey D."/>
            <person name="Carlton J."/>
            <person name="Barnwell J."/>
            <person name="Collins W."/>
            <person name="Escalante A."/>
            <person name="Mullikin J."/>
            <person name="Saul A."/>
            <person name="Guigo R."/>
            <person name="Camara F."/>
            <person name="Young S.K."/>
            <person name="Zeng Q."/>
            <person name="Gargeya S."/>
            <person name="Fitzgerald M."/>
            <person name="Haas B."/>
            <person name="Abouelleil A."/>
            <person name="Alvarado L."/>
            <person name="Arachchi H.M."/>
            <person name="Berlin A."/>
            <person name="Brown A."/>
            <person name="Chapman S.B."/>
            <person name="Chen Z."/>
            <person name="Dunbar C."/>
            <person name="Freedman E."/>
            <person name="Gearin G."/>
            <person name="Gellesch M."/>
            <person name="Goldberg J."/>
            <person name="Griggs A."/>
            <person name="Gujja S."/>
            <person name="Heiman D."/>
            <person name="Howarth C."/>
            <person name="Larson L."/>
            <person name="Lui A."/>
            <person name="MacDonald P.J.P."/>
            <person name="Montmayeur A."/>
            <person name="Murphy C."/>
            <person name="Neiman D."/>
            <person name="Pearson M."/>
            <person name="Priest M."/>
            <person name="Roberts A."/>
            <person name="Saif S."/>
            <person name="Shea T."/>
            <person name="Shenoy N."/>
            <person name="Sisk P."/>
            <person name="Stolte C."/>
            <person name="Sykes S."/>
            <person name="Wortman J."/>
            <person name="Nusbaum C."/>
            <person name="Birren B."/>
        </authorList>
    </citation>
    <scope>NUCLEOTIDE SEQUENCE [LARGE SCALE GENOMIC DNA]</scope>
    <source>
        <strain evidence="2 3">India VII</strain>
    </source>
</reference>
<dbReference type="EMBL" id="KQ234343">
    <property type="protein sequence ID" value="KMZ79351.1"/>
    <property type="molecule type" value="Genomic_DNA"/>
</dbReference>
<dbReference type="AlphaFoldDB" id="A0A0J9S9J7"/>
<evidence type="ECO:0000313" key="2">
    <source>
        <dbReference type="EMBL" id="KMZ79351.1"/>
    </source>
</evidence>